<dbReference type="GO" id="GO:0016787">
    <property type="term" value="F:hydrolase activity"/>
    <property type="evidence" value="ECO:0007669"/>
    <property type="project" value="UniProtKB-KW"/>
</dbReference>
<feature type="compositionally biased region" description="Basic and acidic residues" evidence="1">
    <location>
        <begin position="315"/>
        <end position="331"/>
    </location>
</feature>
<keyword evidence="3" id="KW-0378">Hydrolase</keyword>
<evidence type="ECO:0000259" key="2">
    <source>
        <dbReference type="Pfam" id="PF12146"/>
    </source>
</evidence>
<dbReference type="Pfam" id="PF12146">
    <property type="entry name" value="Hydrolase_4"/>
    <property type="match status" value="1"/>
</dbReference>
<dbReference type="InterPro" id="IPR022742">
    <property type="entry name" value="Hydrolase_4"/>
</dbReference>
<reference evidence="3 4" key="1">
    <citation type="submission" date="2019-08" db="EMBL/GenBank/DDBJ databases">
        <title>Deep-cultivation of Planctomycetes and their phenomic and genomic characterization uncovers novel biology.</title>
        <authorList>
            <person name="Wiegand S."/>
            <person name="Jogler M."/>
            <person name="Boedeker C."/>
            <person name="Pinto D."/>
            <person name="Vollmers J."/>
            <person name="Rivas-Marin E."/>
            <person name="Kohn T."/>
            <person name="Peeters S.H."/>
            <person name="Heuer A."/>
            <person name="Rast P."/>
            <person name="Oberbeckmann S."/>
            <person name="Bunk B."/>
            <person name="Jeske O."/>
            <person name="Meyerdierks A."/>
            <person name="Storesund J.E."/>
            <person name="Kallscheuer N."/>
            <person name="Luecker S."/>
            <person name="Lage O.M."/>
            <person name="Pohl T."/>
            <person name="Merkel B.J."/>
            <person name="Hornburger P."/>
            <person name="Mueller R.-W."/>
            <person name="Bruemmer F."/>
            <person name="Labrenz M."/>
            <person name="Spormann A.M."/>
            <person name="Op den Camp H."/>
            <person name="Overmann J."/>
            <person name="Amann R."/>
            <person name="Jetten M.S.M."/>
            <person name="Mascher T."/>
            <person name="Medema M.H."/>
            <person name="Devos D.P."/>
            <person name="Kaster A.-K."/>
            <person name="Ovreas L."/>
            <person name="Rohde M."/>
            <person name="Galperin M.Y."/>
            <person name="Jogler C."/>
        </authorList>
    </citation>
    <scope>NUCLEOTIDE SEQUENCE [LARGE SCALE GENOMIC DNA]</scope>
    <source>
        <strain evidence="3 4">OJF2</strain>
    </source>
</reference>
<feature type="region of interest" description="Disordered" evidence="1">
    <location>
        <begin position="416"/>
        <end position="537"/>
    </location>
</feature>
<feature type="compositionally biased region" description="Polar residues" evidence="1">
    <location>
        <begin position="454"/>
        <end position="463"/>
    </location>
</feature>
<dbReference type="Proteomes" id="UP000324233">
    <property type="component" value="Chromosome"/>
</dbReference>
<dbReference type="Gene3D" id="3.40.50.1820">
    <property type="entry name" value="alpha/beta hydrolase"/>
    <property type="match status" value="1"/>
</dbReference>
<feature type="region of interest" description="Disordered" evidence="1">
    <location>
        <begin position="376"/>
        <end position="396"/>
    </location>
</feature>
<dbReference type="PANTHER" id="PTHR12277">
    <property type="entry name" value="ALPHA/BETA HYDROLASE DOMAIN-CONTAINING PROTEIN"/>
    <property type="match status" value="1"/>
</dbReference>
<feature type="compositionally biased region" description="Low complexity" evidence="1">
    <location>
        <begin position="468"/>
        <end position="482"/>
    </location>
</feature>
<organism evidence="3 4">
    <name type="scientific">Aquisphaera giovannonii</name>
    <dbReference type="NCBI Taxonomy" id="406548"/>
    <lineage>
        <taxon>Bacteria</taxon>
        <taxon>Pseudomonadati</taxon>
        <taxon>Planctomycetota</taxon>
        <taxon>Planctomycetia</taxon>
        <taxon>Isosphaerales</taxon>
        <taxon>Isosphaeraceae</taxon>
        <taxon>Aquisphaera</taxon>
    </lineage>
</organism>
<dbReference type="SUPFAM" id="SSF53474">
    <property type="entry name" value="alpha/beta-Hydrolases"/>
    <property type="match status" value="1"/>
</dbReference>
<evidence type="ECO:0000313" key="3">
    <source>
        <dbReference type="EMBL" id="QEH35802.1"/>
    </source>
</evidence>
<feature type="region of interest" description="Disordered" evidence="1">
    <location>
        <begin position="306"/>
        <end position="333"/>
    </location>
</feature>
<proteinExistence type="predicted"/>
<name>A0A5B9W5A4_9BACT</name>
<evidence type="ECO:0000256" key="1">
    <source>
        <dbReference type="SAM" id="MobiDB-lite"/>
    </source>
</evidence>
<feature type="domain" description="Serine aminopeptidase S33" evidence="2">
    <location>
        <begin position="92"/>
        <end position="211"/>
    </location>
</feature>
<gene>
    <name evidence="3" type="ORF">OJF2_43590</name>
</gene>
<dbReference type="EMBL" id="CP042997">
    <property type="protein sequence ID" value="QEH35802.1"/>
    <property type="molecule type" value="Genomic_DNA"/>
</dbReference>
<keyword evidence="4" id="KW-1185">Reference proteome</keyword>
<protein>
    <submittedName>
        <fullName evidence="3">Alpha/beta hydrolase family protein</fullName>
    </submittedName>
</protein>
<dbReference type="RefSeq" id="WP_210420112.1">
    <property type="nucleotide sequence ID" value="NZ_CP042997.1"/>
</dbReference>
<dbReference type="KEGG" id="agv:OJF2_43590"/>
<dbReference type="InterPro" id="IPR029058">
    <property type="entry name" value="AB_hydrolase_fold"/>
</dbReference>
<accession>A0A5B9W5A4</accession>
<sequence length="998" mass="107608">MPPAGSIADGRPASRRRRRLRLALSLSAALVALWLLISLAVAHRLTRRARPPYPEPVPSVEWGRPEPHRLRTLDGEEIGTWFVPGARDFCSVLLVHGIGADRSATLGRAKLLAEQGCSVLMISLRAHGDSTGSFNDMGYGARHDVVAGVEFLERATPGSPIVVHGLSMGAAAAAFASRTLGDRVGGYILESPYRDLETAVRNRTEEALPPVLDRIAYAGLRIVAPLVLPDLDETSTVRAAGHIPADAPVLILSGAEDPVARPEEARAILDRVRSHGRLVLFPHAGHLNFPEADPGRYRRAIGDFLRAVGPGRPRPTRDRDRGATPAREHSPDGAALAVENRRFSTSLPKSYFLYIYLFFILNNTTSEDIFVFRERKRSEDISRSRSAGEGWGEGGMSLHAMADASAAATASPGLIQPREGRADRRPSPHPSLPPSGRGRGGSARPRKKIRGMIRSNNRPLSNAPSPTPRGRPGGSSRPGDGRLTTVRAGTTIRVIEPAACAPRGGGSCPGRADREAGSMGSPMNIEDEPIPATTLPLPDRRIGRREALGTLAACLAGGRAVAGSAEAGFRIATFSADVTPPMGHPLMGGGIEPAREVVDRLSARGFVLSGDGKPVVLAAIDWCEIRNDAFDRWREALAEAAGTEPRRVLVAALHQHDAPISDLAAQRLLDAAHAPAGICEPEFHGRAVREVARAVRDGLKEARRVTHVGAGRARVEGVASNRRYLGDDGRPAFGRMSATRDPVIRDRPEGLIDPWLRTLSFWDGDRPVLALSVYATHPMSHYGRGGVSADFIGMARRRRQDEQPGVFQVYATGCGGNVTAGKYNDGSPANREVLAGRVHRAMVEAWAATERSPVERLDFRAVPLRLEPRDGPGFTVADLRKRLETDPKPFGRCLAAMGLAWRARADAGHAIDVPALDLGRAQLLLLPGESYVEYQLLAQQTRPDSFVVTLGYGEAGTGYIPTDRHFDEGDTNLIDWCWVARGSEARMARAIAAALRRR</sequence>
<evidence type="ECO:0000313" key="4">
    <source>
        <dbReference type="Proteomes" id="UP000324233"/>
    </source>
</evidence>
<dbReference type="AlphaFoldDB" id="A0A5B9W5A4"/>